<keyword evidence="2" id="KW-0560">Oxidoreductase</keyword>
<reference evidence="4" key="1">
    <citation type="submission" date="2022-03" db="EMBL/GenBank/DDBJ databases">
        <authorList>
            <person name="Martin H S."/>
        </authorList>
    </citation>
    <scope>NUCLEOTIDE SEQUENCE</scope>
</reference>
<dbReference type="InterPro" id="IPR002347">
    <property type="entry name" value="SDR_fam"/>
</dbReference>
<proteinExistence type="inferred from homology"/>
<evidence type="ECO:0000256" key="1">
    <source>
        <dbReference type="ARBA" id="ARBA00006484"/>
    </source>
</evidence>
<feature type="non-terminal residue" evidence="4">
    <location>
        <position position="1"/>
    </location>
</feature>
<dbReference type="InterPro" id="IPR036291">
    <property type="entry name" value="NAD(P)-bd_dom_sf"/>
</dbReference>
<evidence type="ECO:0000313" key="5">
    <source>
        <dbReference type="Proteomes" id="UP000837857"/>
    </source>
</evidence>
<dbReference type="PRINTS" id="PR01167">
    <property type="entry name" value="INSADHFAMILY"/>
</dbReference>
<keyword evidence="5" id="KW-1185">Reference proteome</keyword>
<dbReference type="EMBL" id="OW152819">
    <property type="protein sequence ID" value="CAH2074427.1"/>
    <property type="molecule type" value="Genomic_DNA"/>
</dbReference>
<dbReference type="PANTHER" id="PTHR44229:SF8">
    <property type="entry name" value="ALCOHOL DEHYDROGENASE-RELATED"/>
    <property type="match status" value="1"/>
</dbReference>
<dbReference type="PANTHER" id="PTHR44229">
    <property type="entry name" value="15-HYDROXYPROSTAGLANDIN DEHYDROGENASE [NAD(+)]"/>
    <property type="match status" value="1"/>
</dbReference>
<name>A0ABN8J1Q0_9NEOP</name>
<protein>
    <recommendedName>
        <fullName evidence="6">Alcohol dehydrogenase</fullName>
    </recommendedName>
</protein>
<gene>
    <name evidence="4" type="ORF">IPOD504_LOCUS16071</name>
</gene>
<dbReference type="PRINTS" id="PR00080">
    <property type="entry name" value="SDRFAMILY"/>
</dbReference>
<evidence type="ECO:0000256" key="3">
    <source>
        <dbReference type="RuleBase" id="RU000363"/>
    </source>
</evidence>
<dbReference type="Gene3D" id="3.40.50.720">
    <property type="entry name" value="NAD(P)-binding Rossmann-like Domain"/>
    <property type="match status" value="1"/>
</dbReference>
<organism evidence="4 5">
    <name type="scientific">Iphiclides podalirius</name>
    <name type="common">scarce swallowtail</name>
    <dbReference type="NCBI Taxonomy" id="110791"/>
    <lineage>
        <taxon>Eukaryota</taxon>
        <taxon>Metazoa</taxon>
        <taxon>Ecdysozoa</taxon>
        <taxon>Arthropoda</taxon>
        <taxon>Hexapoda</taxon>
        <taxon>Insecta</taxon>
        <taxon>Pterygota</taxon>
        <taxon>Neoptera</taxon>
        <taxon>Endopterygota</taxon>
        <taxon>Lepidoptera</taxon>
        <taxon>Glossata</taxon>
        <taxon>Ditrysia</taxon>
        <taxon>Papilionoidea</taxon>
        <taxon>Papilionidae</taxon>
        <taxon>Papilioninae</taxon>
        <taxon>Iphiclides</taxon>
    </lineage>
</organism>
<dbReference type="SUPFAM" id="SSF51735">
    <property type="entry name" value="NAD(P)-binding Rossmann-fold domains"/>
    <property type="match status" value="1"/>
</dbReference>
<comment type="similarity">
    <text evidence="1 3">Belongs to the short-chain dehydrogenases/reductases (SDR) family.</text>
</comment>
<evidence type="ECO:0008006" key="6">
    <source>
        <dbReference type="Google" id="ProtNLM"/>
    </source>
</evidence>
<accession>A0ABN8J1Q0</accession>
<sequence>MAVDDDAKHVAVLDVAEEAGIAFENELNSKYGNNKVKFIKCDVSKKEQLLQAFDKIKMEFEFIDIVINNAGILNDSLKTYEKQIDINITALVTSSLKAVELMRKDEGGKGGAVINISSVAALCAVPVTPIYSATKSAVLKFTTAMGDKLYYSRTGVRFLTICFGATKTPLLSKEKMGSFDAVVEAELSDSLSVLIWQSPESAARGLLDAYKNGSSGSVWLIAGDKPSVDVTDLHNKGYDLYNHLVYN</sequence>
<dbReference type="Pfam" id="PF00106">
    <property type="entry name" value="adh_short"/>
    <property type="match status" value="1"/>
</dbReference>
<evidence type="ECO:0000313" key="4">
    <source>
        <dbReference type="EMBL" id="CAH2074427.1"/>
    </source>
</evidence>
<dbReference type="Proteomes" id="UP000837857">
    <property type="component" value="Chromosome 7"/>
</dbReference>
<evidence type="ECO:0000256" key="2">
    <source>
        <dbReference type="ARBA" id="ARBA00023002"/>
    </source>
</evidence>